<proteinExistence type="predicted"/>
<reference evidence="2" key="1">
    <citation type="journal article" date="2021" name="J Fungi (Basel)">
        <title>Virulence traits and population genomics of the black yeast Aureobasidium melanogenum.</title>
        <authorList>
            <person name="Cernosa A."/>
            <person name="Sun X."/>
            <person name="Gostincar C."/>
            <person name="Fang C."/>
            <person name="Gunde-Cimerman N."/>
            <person name="Song Z."/>
        </authorList>
    </citation>
    <scope>NUCLEOTIDE SEQUENCE</scope>
    <source>
        <strain evidence="2">EXF-9298</strain>
    </source>
</reference>
<keyword evidence="1" id="KW-0472">Membrane</keyword>
<keyword evidence="1" id="KW-1133">Transmembrane helix</keyword>
<accession>A0A9P8FWT8</accession>
<dbReference type="AlphaFoldDB" id="A0A9P8FWT8"/>
<protein>
    <submittedName>
        <fullName evidence="2">Uncharacterized protein</fullName>
    </submittedName>
</protein>
<feature type="non-terminal residue" evidence="2">
    <location>
        <position position="187"/>
    </location>
</feature>
<gene>
    <name evidence="2" type="ORF">KCU98_g4353</name>
</gene>
<evidence type="ECO:0000256" key="1">
    <source>
        <dbReference type="SAM" id="Phobius"/>
    </source>
</evidence>
<comment type="caution">
    <text evidence="2">The sequence shown here is derived from an EMBL/GenBank/DDBJ whole genome shotgun (WGS) entry which is preliminary data.</text>
</comment>
<evidence type="ECO:0000313" key="2">
    <source>
        <dbReference type="EMBL" id="KAG9985973.1"/>
    </source>
</evidence>
<sequence>MLFPAFWFSQYIAFSAISIIHIYIIQLSRHRIPTDLFNTTSHESDTMTIESLYQLAKVGQDHLAEAGLKSAPVWRYGPILESLSAQTGKYIALLRSGFTREVRASDAPMDRTIHSPNNSNAHQIANHMVRTEPDAPDHFTGPLPGTDAIWTNGHESLWSDLMADNIDNNYLTMDFWPQFDNLAVGTL</sequence>
<keyword evidence="1" id="KW-0812">Transmembrane</keyword>
<evidence type="ECO:0000313" key="3">
    <source>
        <dbReference type="Proteomes" id="UP000729357"/>
    </source>
</evidence>
<dbReference type="EMBL" id="JAHFXS010000346">
    <property type="protein sequence ID" value="KAG9985973.1"/>
    <property type="molecule type" value="Genomic_DNA"/>
</dbReference>
<feature type="transmembrane region" description="Helical" evidence="1">
    <location>
        <begin position="6"/>
        <end position="25"/>
    </location>
</feature>
<keyword evidence="3" id="KW-1185">Reference proteome</keyword>
<reference evidence="2" key="2">
    <citation type="submission" date="2021-08" db="EMBL/GenBank/DDBJ databases">
        <authorList>
            <person name="Gostincar C."/>
            <person name="Sun X."/>
            <person name="Song Z."/>
            <person name="Gunde-Cimerman N."/>
        </authorList>
    </citation>
    <scope>NUCLEOTIDE SEQUENCE</scope>
    <source>
        <strain evidence="2">EXF-9298</strain>
    </source>
</reference>
<name>A0A9P8FWT8_AURME</name>
<dbReference type="Proteomes" id="UP000729357">
    <property type="component" value="Unassembled WGS sequence"/>
</dbReference>
<organism evidence="2 3">
    <name type="scientific">Aureobasidium melanogenum</name>
    <name type="common">Aureobasidium pullulans var. melanogenum</name>
    <dbReference type="NCBI Taxonomy" id="46634"/>
    <lineage>
        <taxon>Eukaryota</taxon>
        <taxon>Fungi</taxon>
        <taxon>Dikarya</taxon>
        <taxon>Ascomycota</taxon>
        <taxon>Pezizomycotina</taxon>
        <taxon>Dothideomycetes</taxon>
        <taxon>Dothideomycetidae</taxon>
        <taxon>Dothideales</taxon>
        <taxon>Saccotheciaceae</taxon>
        <taxon>Aureobasidium</taxon>
    </lineage>
</organism>